<dbReference type="PANTHER" id="PTHR43792">
    <property type="entry name" value="GNAT FAMILY, PUTATIVE (AFU_ORTHOLOGUE AFUA_3G00765)-RELATED-RELATED"/>
    <property type="match status" value="1"/>
</dbReference>
<evidence type="ECO:0000313" key="2">
    <source>
        <dbReference type="EMBL" id="MFC7063281.1"/>
    </source>
</evidence>
<dbReference type="InterPro" id="IPR000182">
    <property type="entry name" value="GNAT_dom"/>
</dbReference>
<name>A0ABW2EQU8_9BACI</name>
<keyword evidence="3" id="KW-1185">Reference proteome</keyword>
<reference evidence="3" key="1">
    <citation type="journal article" date="2019" name="Int. J. Syst. Evol. Microbiol.">
        <title>The Global Catalogue of Microorganisms (GCM) 10K type strain sequencing project: providing services to taxonomists for standard genome sequencing and annotation.</title>
        <authorList>
            <consortium name="The Broad Institute Genomics Platform"/>
            <consortium name="The Broad Institute Genome Sequencing Center for Infectious Disease"/>
            <person name="Wu L."/>
            <person name="Ma J."/>
        </authorList>
    </citation>
    <scope>NUCLEOTIDE SEQUENCE [LARGE SCALE GENOMIC DNA]</scope>
    <source>
        <strain evidence="3">CGMCC 4.1621</strain>
    </source>
</reference>
<dbReference type="PROSITE" id="PS51186">
    <property type="entry name" value="GNAT"/>
    <property type="match status" value="1"/>
</dbReference>
<proteinExistence type="predicted"/>
<sequence length="167" mass="19037">MKRSTETLSLRPYEDQDEEFLMTMLSDPEMMRFIGNGQTKDKKGTRQFLNWIYNTYESGSEFGLQQIFRKDDETPVGHAGLVPQIVDGKKEIEIGYWICRQYWGLGYAKEVAKALKEYGLQVLGEPRLIALIQPGNVASIVIAEKIGMSLEKEIVFSDQDVLVYSVS</sequence>
<comment type="caution">
    <text evidence="2">The sequence shown here is derived from an EMBL/GenBank/DDBJ whole genome shotgun (WGS) entry which is preliminary data.</text>
</comment>
<dbReference type="SUPFAM" id="SSF55729">
    <property type="entry name" value="Acyl-CoA N-acyltransferases (Nat)"/>
    <property type="match status" value="1"/>
</dbReference>
<feature type="domain" description="N-acetyltransferase" evidence="1">
    <location>
        <begin position="8"/>
        <end position="167"/>
    </location>
</feature>
<dbReference type="Pfam" id="PF13302">
    <property type="entry name" value="Acetyltransf_3"/>
    <property type="match status" value="1"/>
</dbReference>
<evidence type="ECO:0000259" key="1">
    <source>
        <dbReference type="PROSITE" id="PS51186"/>
    </source>
</evidence>
<accession>A0ABW2EQU8</accession>
<organism evidence="2 3">
    <name type="scientific">Halobacillus seohaensis</name>
    <dbReference type="NCBI Taxonomy" id="447421"/>
    <lineage>
        <taxon>Bacteria</taxon>
        <taxon>Bacillati</taxon>
        <taxon>Bacillota</taxon>
        <taxon>Bacilli</taxon>
        <taxon>Bacillales</taxon>
        <taxon>Bacillaceae</taxon>
        <taxon>Halobacillus</taxon>
    </lineage>
</organism>
<dbReference type="EMBL" id="JBHSZV010000042">
    <property type="protein sequence ID" value="MFC7063281.1"/>
    <property type="molecule type" value="Genomic_DNA"/>
</dbReference>
<dbReference type="InterPro" id="IPR016181">
    <property type="entry name" value="Acyl_CoA_acyltransferase"/>
</dbReference>
<dbReference type="InterPro" id="IPR051531">
    <property type="entry name" value="N-acetyltransferase"/>
</dbReference>
<protein>
    <submittedName>
        <fullName evidence="2">GNAT family N-acetyltransferase</fullName>
        <ecNumber evidence="2">2.3.-.-</ecNumber>
    </submittedName>
</protein>
<gene>
    <name evidence="2" type="ORF">ACFQIC_15810</name>
</gene>
<dbReference type="RefSeq" id="WP_204711639.1">
    <property type="nucleotide sequence ID" value="NZ_JBHSZV010000042.1"/>
</dbReference>
<keyword evidence="2" id="KW-0808">Transferase</keyword>
<dbReference type="Gene3D" id="3.40.630.30">
    <property type="match status" value="1"/>
</dbReference>
<dbReference type="PANTHER" id="PTHR43792:SF1">
    <property type="entry name" value="N-ACETYLTRANSFERASE DOMAIN-CONTAINING PROTEIN"/>
    <property type="match status" value="1"/>
</dbReference>
<dbReference type="EC" id="2.3.-.-" evidence="2"/>
<evidence type="ECO:0000313" key="3">
    <source>
        <dbReference type="Proteomes" id="UP001596410"/>
    </source>
</evidence>
<keyword evidence="2" id="KW-0012">Acyltransferase</keyword>
<dbReference type="Proteomes" id="UP001596410">
    <property type="component" value="Unassembled WGS sequence"/>
</dbReference>
<dbReference type="GO" id="GO:0016746">
    <property type="term" value="F:acyltransferase activity"/>
    <property type="evidence" value="ECO:0007669"/>
    <property type="project" value="UniProtKB-KW"/>
</dbReference>